<evidence type="ECO:0000313" key="8">
    <source>
        <dbReference type="Proteomes" id="UP000784294"/>
    </source>
</evidence>
<dbReference type="OrthoDB" id="1047367at2759"/>
<keyword evidence="2" id="KW-0645">Protease</keyword>
<dbReference type="GO" id="GO:0006508">
    <property type="term" value="P:proteolysis"/>
    <property type="evidence" value="ECO:0007669"/>
    <property type="project" value="UniProtKB-KW"/>
</dbReference>
<evidence type="ECO:0000256" key="3">
    <source>
        <dbReference type="ARBA" id="ARBA00022750"/>
    </source>
</evidence>
<evidence type="ECO:0000313" key="7">
    <source>
        <dbReference type="EMBL" id="VEL38162.1"/>
    </source>
</evidence>
<dbReference type="PANTHER" id="PTHR15397:SF3">
    <property type="entry name" value="DNA DAMAGE INDUCIBLE 1 HOMOLOG 2"/>
    <property type="match status" value="1"/>
</dbReference>
<dbReference type="PANTHER" id="PTHR15397">
    <property type="entry name" value="SODIUM-GLUCOSE COTRANSPORTER REGULATORY PROTEIN -RELATED"/>
    <property type="match status" value="1"/>
</dbReference>
<dbReference type="Proteomes" id="UP000784294">
    <property type="component" value="Unassembled WGS sequence"/>
</dbReference>
<dbReference type="CDD" id="cd05479">
    <property type="entry name" value="RP_DDI"/>
    <property type="match status" value="1"/>
</dbReference>
<feature type="region of interest" description="Disordered" evidence="5">
    <location>
        <begin position="315"/>
        <end position="349"/>
    </location>
</feature>
<gene>
    <name evidence="7" type="ORF">PXEA_LOCUS31602</name>
</gene>
<sequence>MEETLFSTLKLQISVEAGLNVGQFLIAKDGNLLTGSDEATLKDVGLHDNDLLFIAPDFDRHNLDFSSIQLPNSSRDANSCAAESARQMLLQASPYQISVIRERNPELAAAIDNPTEFAQVYEAQKRRARETEAELEQLMSADQLNPNVQTRIAELIQQRNIDAQMETALEHYPETFGQVTMLYVQCRVQGHEIKAFVDSGAQTTIMSENCARRCGLDRLIDKRWAGKAYGVGTQVIIGRVHNSLIEIGNIFIPTSFIVLQDQQLDLLIGLDMLKRHQCTIDLRRNVLIIDGRVEAPFLPESELPLSARHPEMQDLDSHLDNNFQNSRSTCQPTVTAPSSSSLVNNQHQKNKVLPSRSFVFPTTQLKF</sequence>
<keyword evidence="4" id="KW-0378">Hydrolase</keyword>
<protein>
    <recommendedName>
        <fullName evidence="6">Peptidase A2 domain-containing protein</fullName>
    </recommendedName>
</protein>
<dbReference type="SUPFAM" id="SSF50630">
    <property type="entry name" value="Acid proteases"/>
    <property type="match status" value="1"/>
</dbReference>
<evidence type="ECO:0000259" key="6">
    <source>
        <dbReference type="PROSITE" id="PS50175"/>
    </source>
</evidence>
<dbReference type="InterPro" id="IPR021109">
    <property type="entry name" value="Peptidase_aspartic_dom_sf"/>
</dbReference>
<dbReference type="AlphaFoldDB" id="A0A3S5BSV2"/>
<comment type="similarity">
    <text evidence="1">Belongs to the DDI1 family.</text>
</comment>
<feature type="domain" description="Peptidase A2" evidence="6">
    <location>
        <begin position="193"/>
        <end position="272"/>
    </location>
</feature>
<reference evidence="7" key="1">
    <citation type="submission" date="2018-11" db="EMBL/GenBank/DDBJ databases">
        <authorList>
            <consortium name="Pathogen Informatics"/>
        </authorList>
    </citation>
    <scope>NUCLEOTIDE SEQUENCE</scope>
</reference>
<dbReference type="GO" id="GO:0004190">
    <property type="term" value="F:aspartic-type endopeptidase activity"/>
    <property type="evidence" value="ECO:0007669"/>
    <property type="project" value="UniProtKB-KW"/>
</dbReference>
<keyword evidence="3" id="KW-0064">Aspartyl protease</keyword>
<dbReference type="InterPro" id="IPR019103">
    <property type="entry name" value="Peptidase_aspartic_DDI1-type"/>
</dbReference>
<dbReference type="Pfam" id="PF09668">
    <property type="entry name" value="Asp_protease"/>
    <property type="match status" value="1"/>
</dbReference>
<dbReference type="SUPFAM" id="SSF54236">
    <property type="entry name" value="Ubiquitin-like"/>
    <property type="match status" value="1"/>
</dbReference>
<dbReference type="PROSITE" id="PS50175">
    <property type="entry name" value="ASP_PROT_RETROV"/>
    <property type="match status" value="1"/>
</dbReference>
<dbReference type="InterPro" id="IPR029071">
    <property type="entry name" value="Ubiquitin-like_domsf"/>
</dbReference>
<proteinExistence type="inferred from homology"/>
<evidence type="ECO:0000256" key="1">
    <source>
        <dbReference type="ARBA" id="ARBA00009136"/>
    </source>
</evidence>
<dbReference type="EMBL" id="CAAALY010257072">
    <property type="protein sequence ID" value="VEL38162.1"/>
    <property type="molecule type" value="Genomic_DNA"/>
</dbReference>
<accession>A0A3S5BSV2</accession>
<organism evidence="7 8">
    <name type="scientific">Protopolystoma xenopodis</name>
    <dbReference type="NCBI Taxonomy" id="117903"/>
    <lineage>
        <taxon>Eukaryota</taxon>
        <taxon>Metazoa</taxon>
        <taxon>Spiralia</taxon>
        <taxon>Lophotrochozoa</taxon>
        <taxon>Platyhelminthes</taxon>
        <taxon>Monogenea</taxon>
        <taxon>Polyopisthocotylea</taxon>
        <taxon>Polystomatidea</taxon>
        <taxon>Polystomatidae</taxon>
        <taxon>Protopolystoma</taxon>
    </lineage>
</organism>
<dbReference type="Gene3D" id="2.40.70.10">
    <property type="entry name" value="Acid Proteases"/>
    <property type="match status" value="1"/>
</dbReference>
<evidence type="ECO:0000256" key="5">
    <source>
        <dbReference type="SAM" id="MobiDB-lite"/>
    </source>
</evidence>
<name>A0A3S5BSV2_9PLAT</name>
<feature type="compositionally biased region" description="Polar residues" evidence="5">
    <location>
        <begin position="320"/>
        <end position="347"/>
    </location>
</feature>
<evidence type="ECO:0000256" key="2">
    <source>
        <dbReference type="ARBA" id="ARBA00022670"/>
    </source>
</evidence>
<keyword evidence="8" id="KW-1185">Reference proteome</keyword>
<comment type="caution">
    <text evidence="7">The sequence shown here is derived from an EMBL/GenBank/DDBJ whole genome shotgun (WGS) entry which is preliminary data.</text>
</comment>
<dbReference type="InterPro" id="IPR001995">
    <property type="entry name" value="Peptidase_A2_cat"/>
</dbReference>
<evidence type="ECO:0000256" key="4">
    <source>
        <dbReference type="ARBA" id="ARBA00022801"/>
    </source>
</evidence>